<accession>A0A1K1TAC3</accession>
<evidence type="ECO:0000256" key="4">
    <source>
        <dbReference type="ARBA" id="ARBA00022801"/>
    </source>
</evidence>
<evidence type="ECO:0000256" key="5">
    <source>
        <dbReference type="ARBA" id="ARBA00022825"/>
    </source>
</evidence>
<reference evidence="9 10" key="1">
    <citation type="submission" date="2019-10" db="EMBL/GenBank/DDBJ databases">
        <authorList>
            <person name="Karimi E."/>
        </authorList>
    </citation>
    <scope>NUCLEOTIDE SEQUENCE [LARGE SCALE GENOMIC DNA]</scope>
    <source>
        <strain evidence="9">Bacillus sp. 348</strain>
    </source>
</reference>
<dbReference type="AlphaFoldDB" id="A0A1K1TAC3"/>
<dbReference type="GO" id="GO:0006508">
    <property type="term" value="P:proteolysis"/>
    <property type="evidence" value="ECO:0007669"/>
    <property type="project" value="UniProtKB-KW"/>
</dbReference>
<dbReference type="PANTHER" id="PTHR15462:SF8">
    <property type="entry name" value="SERINE PROTEASE"/>
    <property type="match status" value="1"/>
</dbReference>
<comment type="similarity">
    <text evidence="1 6">Belongs to the peptidase S1B family.</text>
</comment>
<sequence>MKKLVLFFVSLLSLLLLPINAKSYSPYDIISKGGVEIPFSEYKTKVDKKDLSHQEGTPPITATTLKESDIADFTPSKLKPEKIYDKNTFLPLKNDYSNTIKPFAVIGGDGRKKVSNTLVSPYNKIAYFYGENSKYGYSCTANVIAKNKILTNAHCVYDSDRKEYIKYGFAIPGMKDSHYSLGAYEVEDYLIPGGYIKEGKSIYDYAIIKLKSTPGYNIADKTGSFGISQVSKLKGSTISITGYPGDLNTKEGKISQYTMSGKVTSESSDLAFYKIDTAGGQSGSAMLNTKNRIVGVHNAAYSSGENGGPKMTSAVMTFVSYGKGW</sequence>
<reference evidence="8 11" key="2">
    <citation type="submission" date="2024-06" db="EMBL/GenBank/DDBJ databases">
        <title>Construction of an artificial bacterial consortium using nitrogen cycle bacteria from Cuatro Cienegas Basin and a mangrove forest.</title>
        <authorList>
            <person name="Aguilera-Najera D."/>
            <person name="Marquez-Cianci L."/>
            <person name="Martinez-Perez E."/>
            <person name="Rosas-Barrera M."/>
            <person name="Rodriguez-Cruz U.E."/>
            <person name="Tapia-Lopez R."/>
            <person name="Eguiarte L.E."/>
            <person name="Souza-Saldivar V."/>
        </authorList>
    </citation>
    <scope>NUCLEOTIDE SEQUENCE [LARGE SCALE GENOMIC DNA]</scope>
    <source>
        <strain evidence="8 11">S14-15</strain>
    </source>
</reference>
<dbReference type="InterPro" id="IPR043504">
    <property type="entry name" value="Peptidase_S1_PA_chymotrypsin"/>
</dbReference>
<evidence type="ECO:0000256" key="2">
    <source>
        <dbReference type="ARBA" id="ARBA00022670"/>
    </source>
</evidence>
<dbReference type="RefSeq" id="WP_061419257.1">
    <property type="nucleotide sequence ID" value="NZ_CANLBL010000007.1"/>
</dbReference>
<feature type="signal peptide" evidence="6">
    <location>
        <begin position="1"/>
        <end position="21"/>
    </location>
</feature>
<dbReference type="InterPro" id="IPR008256">
    <property type="entry name" value="Peptidase_S1B"/>
</dbReference>
<dbReference type="EMBL" id="CABWLH010000005">
    <property type="protein sequence ID" value="VXA92028.1"/>
    <property type="molecule type" value="Genomic_DNA"/>
</dbReference>
<dbReference type="InterPro" id="IPR001254">
    <property type="entry name" value="Trypsin_dom"/>
</dbReference>
<dbReference type="Proteomes" id="UP001467674">
    <property type="component" value="Unassembled WGS sequence"/>
</dbReference>
<dbReference type="InterPro" id="IPR050966">
    <property type="entry name" value="Glutamyl_endopeptidase"/>
</dbReference>
<accession>A0A653LK64</accession>
<feature type="chain" id="PRO_5029086814" description="Serine protease" evidence="6">
    <location>
        <begin position="22"/>
        <end position="325"/>
    </location>
</feature>
<evidence type="ECO:0000313" key="9">
    <source>
        <dbReference type="EMBL" id="VXA92028.1"/>
    </source>
</evidence>
<gene>
    <name evidence="8" type="ORF">ABQG71_13595</name>
    <name evidence="9" type="ORF">BACI348_130014</name>
</gene>
<dbReference type="InterPro" id="IPR009003">
    <property type="entry name" value="Peptidase_S1_PA"/>
</dbReference>
<dbReference type="SUPFAM" id="SSF50494">
    <property type="entry name" value="Trypsin-like serine proteases"/>
    <property type="match status" value="1"/>
</dbReference>
<evidence type="ECO:0000256" key="1">
    <source>
        <dbReference type="ARBA" id="ARBA00008764"/>
    </source>
</evidence>
<keyword evidence="3 6" id="KW-0732">Signal</keyword>
<name>A0A1K1TAC3_BACAB</name>
<dbReference type="Gene3D" id="2.40.10.10">
    <property type="entry name" value="Trypsin-like serine proteases"/>
    <property type="match status" value="2"/>
</dbReference>
<dbReference type="Proteomes" id="UP000433089">
    <property type="component" value="Unassembled WGS sequence"/>
</dbReference>
<keyword evidence="11" id="KW-1185">Reference proteome</keyword>
<dbReference type="Pfam" id="PF00089">
    <property type="entry name" value="Trypsin"/>
    <property type="match status" value="1"/>
</dbReference>
<dbReference type="PRINTS" id="PR00839">
    <property type="entry name" value="V8PROTEASE"/>
</dbReference>
<keyword evidence="2 6" id="KW-0645">Protease</keyword>
<evidence type="ECO:0000313" key="10">
    <source>
        <dbReference type="Proteomes" id="UP000433089"/>
    </source>
</evidence>
<evidence type="ECO:0000313" key="8">
    <source>
        <dbReference type="EMBL" id="MER3122225.1"/>
    </source>
</evidence>
<dbReference type="GO" id="GO:0004252">
    <property type="term" value="F:serine-type endopeptidase activity"/>
    <property type="evidence" value="ECO:0007669"/>
    <property type="project" value="InterPro"/>
</dbReference>
<feature type="domain" description="Peptidase S1" evidence="7">
    <location>
        <begin position="133"/>
        <end position="318"/>
    </location>
</feature>
<protein>
    <recommendedName>
        <fullName evidence="6">Serine protease</fullName>
        <ecNumber evidence="6">3.4.21.-</ecNumber>
    </recommendedName>
</protein>
<dbReference type="EC" id="3.4.21.-" evidence="6"/>
<proteinExistence type="inferred from homology"/>
<keyword evidence="5 6" id="KW-0720">Serine protease</keyword>
<dbReference type="PANTHER" id="PTHR15462">
    <property type="entry name" value="SERINE PROTEASE"/>
    <property type="match status" value="1"/>
</dbReference>
<evidence type="ECO:0000256" key="6">
    <source>
        <dbReference type="RuleBase" id="RU004296"/>
    </source>
</evidence>
<evidence type="ECO:0000256" key="3">
    <source>
        <dbReference type="ARBA" id="ARBA00022729"/>
    </source>
</evidence>
<keyword evidence="4 6" id="KW-0378">Hydrolase</keyword>
<organism evidence="9 10">
    <name type="scientific">Bacillus altitudinis</name>
    <dbReference type="NCBI Taxonomy" id="293387"/>
    <lineage>
        <taxon>Bacteria</taxon>
        <taxon>Bacillati</taxon>
        <taxon>Bacillota</taxon>
        <taxon>Bacilli</taxon>
        <taxon>Bacillales</taxon>
        <taxon>Bacillaceae</taxon>
        <taxon>Bacillus</taxon>
    </lineage>
</organism>
<evidence type="ECO:0000313" key="11">
    <source>
        <dbReference type="Proteomes" id="UP001467674"/>
    </source>
</evidence>
<evidence type="ECO:0000259" key="7">
    <source>
        <dbReference type="Pfam" id="PF00089"/>
    </source>
</evidence>
<dbReference type="EMBL" id="JBEOME010000007">
    <property type="protein sequence ID" value="MER3122225.1"/>
    <property type="molecule type" value="Genomic_DNA"/>
</dbReference>